<sequence>CPELVGESLMKNTKARMFNRKASAPESKPDQIFKTLALRPGQIIADLGAGGGYFSFRFADAVGGKGKVYAVDVNPNFLELIRNSAEEKGLNNIETVLATGNGVNLPEKTLDLIFVRNVYHHLPNRTEYFRNL</sequence>
<dbReference type="InterPro" id="IPR029063">
    <property type="entry name" value="SAM-dependent_MTases_sf"/>
</dbReference>
<gene>
    <name evidence="2" type="ORF">S01H1_23579</name>
</gene>
<protein>
    <recommendedName>
        <fullName evidence="1">Methyltransferase domain-containing protein</fullName>
    </recommendedName>
</protein>
<dbReference type="EMBL" id="BARS01013665">
    <property type="protein sequence ID" value="GAF98639.1"/>
    <property type="molecule type" value="Genomic_DNA"/>
</dbReference>
<name>X0TZB4_9ZZZZ</name>
<feature type="non-terminal residue" evidence="2">
    <location>
        <position position="1"/>
    </location>
</feature>
<feature type="domain" description="Methyltransferase" evidence="1">
    <location>
        <begin position="44"/>
        <end position="130"/>
    </location>
</feature>
<dbReference type="CDD" id="cd02440">
    <property type="entry name" value="AdoMet_MTases"/>
    <property type="match status" value="1"/>
</dbReference>
<proteinExistence type="predicted"/>
<evidence type="ECO:0000259" key="1">
    <source>
        <dbReference type="Pfam" id="PF13649"/>
    </source>
</evidence>
<organism evidence="2">
    <name type="scientific">marine sediment metagenome</name>
    <dbReference type="NCBI Taxonomy" id="412755"/>
    <lineage>
        <taxon>unclassified sequences</taxon>
        <taxon>metagenomes</taxon>
        <taxon>ecological metagenomes</taxon>
    </lineage>
</organism>
<reference evidence="2" key="1">
    <citation type="journal article" date="2014" name="Front. Microbiol.">
        <title>High frequency of phylogenetically diverse reductive dehalogenase-homologous genes in deep subseafloor sedimentary metagenomes.</title>
        <authorList>
            <person name="Kawai M."/>
            <person name="Futagami T."/>
            <person name="Toyoda A."/>
            <person name="Takaki Y."/>
            <person name="Nishi S."/>
            <person name="Hori S."/>
            <person name="Arai W."/>
            <person name="Tsubouchi T."/>
            <person name="Morono Y."/>
            <person name="Uchiyama I."/>
            <person name="Ito T."/>
            <person name="Fujiyama A."/>
            <person name="Inagaki F."/>
            <person name="Takami H."/>
        </authorList>
    </citation>
    <scope>NUCLEOTIDE SEQUENCE</scope>
    <source>
        <strain evidence="2">Expedition CK06-06</strain>
    </source>
</reference>
<dbReference type="AlphaFoldDB" id="X0TZB4"/>
<feature type="non-terminal residue" evidence="2">
    <location>
        <position position="132"/>
    </location>
</feature>
<accession>X0TZB4</accession>
<dbReference type="InterPro" id="IPR041698">
    <property type="entry name" value="Methyltransf_25"/>
</dbReference>
<dbReference type="Pfam" id="PF13649">
    <property type="entry name" value="Methyltransf_25"/>
    <property type="match status" value="1"/>
</dbReference>
<evidence type="ECO:0000313" key="2">
    <source>
        <dbReference type="EMBL" id="GAF98639.1"/>
    </source>
</evidence>
<dbReference type="SUPFAM" id="SSF53335">
    <property type="entry name" value="S-adenosyl-L-methionine-dependent methyltransferases"/>
    <property type="match status" value="1"/>
</dbReference>
<dbReference type="Gene3D" id="3.40.50.150">
    <property type="entry name" value="Vaccinia Virus protein VP39"/>
    <property type="match status" value="1"/>
</dbReference>
<comment type="caution">
    <text evidence="2">The sequence shown here is derived from an EMBL/GenBank/DDBJ whole genome shotgun (WGS) entry which is preliminary data.</text>
</comment>